<reference evidence="6 7" key="1">
    <citation type="submission" date="2015-01" db="EMBL/GenBank/DDBJ databases">
        <title>Paenibacillus swuensis/DY6/whole genome sequencing.</title>
        <authorList>
            <person name="Kim M.K."/>
            <person name="Srinivasan S."/>
            <person name="Lee J.-J."/>
        </authorList>
    </citation>
    <scope>NUCLEOTIDE SEQUENCE [LARGE SCALE GENOMIC DNA]</scope>
    <source>
        <strain evidence="6 7">DY6</strain>
    </source>
</reference>
<feature type="transmembrane region" description="Helical" evidence="4">
    <location>
        <begin position="12"/>
        <end position="32"/>
    </location>
</feature>
<dbReference type="GO" id="GO:0003700">
    <property type="term" value="F:DNA-binding transcription factor activity"/>
    <property type="evidence" value="ECO:0007669"/>
    <property type="project" value="InterPro"/>
</dbReference>
<dbReference type="KEGG" id="pswu:SY83_16825"/>
<dbReference type="PANTHER" id="PTHR43280:SF2">
    <property type="entry name" value="HTH-TYPE TRANSCRIPTIONAL REGULATOR EXSA"/>
    <property type="match status" value="1"/>
</dbReference>
<evidence type="ECO:0000259" key="5">
    <source>
        <dbReference type="PROSITE" id="PS01124"/>
    </source>
</evidence>
<dbReference type="Gene3D" id="1.10.10.60">
    <property type="entry name" value="Homeodomain-like"/>
    <property type="match status" value="2"/>
</dbReference>
<evidence type="ECO:0000256" key="2">
    <source>
        <dbReference type="ARBA" id="ARBA00023125"/>
    </source>
</evidence>
<dbReference type="PANTHER" id="PTHR43280">
    <property type="entry name" value="ARAC-FAMILY TRANSCRIPTIONAL REGULATOR"/>
    <property type="match status" value="1"/>
</dbReference>
<evidence type="ECO:0000256" key="3">
    <source>
        <dbReference type="ARBA" id="ARBA00023163"/>
    </source>
</evidence>
<dbReference type="AlphaFoldDB" id="A0A172TL12"/>
<accession>A0A172TL12</accession>
<dbReference type="STRING" id="1178515.SY83_16825"/>
<dbReference type="Proteomes" id="UP000076927">
    <property type="component" value="Chromosome"/>
</dbReference>
<protein>
    <recommendedName>
        <fullName evidence="5">HTH araC/xylS-type domain-containing protein</fullName>
    </recommendedName>
</protein>
<gene>
    <name evidence="6" type="ORF">SY83_16825</name>
</gene>
<keyword evidence="4" id="KW-0812">Transmembrane</keyword>
<organism evidence="6 7">
    <name type="scientific">Paenibacillus swuensis</name>
    <dbReference type="NCBI Taxonomy" id="1178515"/>
    <lineage>
        <taxon>Bacteria</taxon>
        <taxon>Bacillati</taxon>
        <taxon>Bacillota</taxon>
        <taxon>Bacilli</taxon>
        <taxon>Bacillales</taxon>
        <taxon>Paenibacillaceae</taxon>
        <taxon>Paenibacillus</taxon>
    </lineage>
</organism>
<keyword evidence="1" id="KW-0805">Transcription regulation</keyword>
<evidence type="ECO:0000256" key="4">
    <source>
        <dbReference type="SAM" id="Phobius"/>
    </source>
</evidence>
<dbReference type="Pfam" id="PF12833">
    <property type="entry name" value="HTH_18"/>
    <property type="match status" value="1"/>
</dbReference>
<name>A0A172TL12_9BACL</name>
<dbReference type="SMART" id="SM00342">
    <property type="entry name" value="HTH_ARAC"/>
    <property type="match status" value="1"/>
</dbReference>
<dbReference type="InterPro" id="IPR018060">
    <property type="entry name" value="HTH_AraC"/>
</dbReference>
<proteinExistence type="predicted"/>
<keyword evidence="7" id="KW-1185">Reference proteome</keyword>
<dbReference type="InterPro" id="IPR009057">
    <property type="entry name" value="Homeodomain-like_sf"/>
</dbReference>
<dbReference type="EMBL" id="CP011388">
    <property type="protein sequence ID" value="ANE47672.1"/>
    <property type="molecule type" value="Genomic_DNA"/>
</dbReference>
<feature type="domain" description="HTH araC/xylS-type" evidence="5">
    <location>
        <begin position="655"/>
        <end position="753"/>
    </location>
</feature>
<feature type="transmembrane region" description="Helical" evidence="4">
    <location>
        <begin position="295"/>
        <end position="318"/>
    </location>
</feature>
<evidence type="ECO:0000313" key="6">
    <source>
        <dbReference type="EMBL" id="ANE47672.1"/>
    </source>
</evidence>
<keyword evidence="4" id="KW-0472">Membrane</keyword>
<keyword evidence="2" id="KW-0238">DNA-binding</keyword>
<keyword evidence="4" id="KW-1133">Transmembrane helix</keyword>
<keyword evidence="3" id="KW-0804">Transcription</keyword>
<dbReference type="RefSeq" id="WP_068608600.1">
    <property type="nucleotide sequence ID" value="NZ_CP011388.1"/>
</dbReference>
<evidence type="ECO:0000256" key="1">
    <source>
        <dbReference type="ARBA" id="ARBA00023015"/>
    </source>
</evidence>
<dbReference type="PATRIC" id="fig|1178515.4.peg.3382"/>
<sequence>MKRKRVFFRTLLRFFIIIGCAYTLIATSVFFYKNDQINRMRMDNAQRAFLEQAAEKMDVKLQIAGHIANLLRNNQSLINYAKSSEINYYDVTKLYDELKNYNGLFFSAGYRIDVTKPNQDLIVSSTNTMNVKRFQEELGMNSETIATLQQFYSSKDQIRSTMMLKGLKDQRTGKSMFTWVKRELIWGQKVYFYISFYEKDFLPAVEEDQSFIVFYKQNPIAMATEGSLDPVAAIYDKFRKTWPVLIKPGELLKGNNLEDSVDGYKLRVRSTTLYDDWQYAYITPIPGLFYNVSELLGGAASIFVAMLILCVGIGLFAANKVYRPVKTVIQAFGGEDLSQPNDEFQFLQDTARNIRMANEQLKETLLTQQLPMRNKILRDMLLGLIPDEKKEHHIEELKLEILREPFTVVIIEFTRLKIFQDRSLTKDAIMQIQSQAIYIIEEAVKAKALCQVMEWEHKRYLILIQEIDGVAIKQWFEDAIYTIEAEYELGLAAAVGKPAQHVNEIEEAYYSALRLLDYPAVVEKKTIITDEDIKQLHTASYYYPLDMERDLMYAVLRGKEDEALAILNRILEENLNHLHSNQDMLTQLWFEMRTTVNRILQQVNIDQDQLKNSWLLSGTEWHTPEDLARMITSYFTHLIHLIHDENQQFGSSAADQMMEYIHEHYVRDLSLKDIADHFSLSSGYVSTLFKQHTGENFKDYLNIYRVKKAKQIMDGETVKIADLAIRVGCNSANTFIRIFKKYEGISPGQYAGKGEPM</sequence>
<evidence type="ECO:0000313" key="7">
    <source>
        <dbReference type="Proteomes" id="UP000076927"/>
    </source>
</evidence>
<dbReference type="PROSITE" id="PS01124">
    <property type="entry name" value="HTH_ARAC_FAMILY_2"/>
    <property type="match status" value="1"/>
</dbReference>
<dbReference type="OrthoDB" id="1975037at2"/>
<dbReference type="GO" id="GO:0043565">
    <property type="term" value="F:sequence-specific DNA binding"/>
    <property type="evidence" value="ECO:0007669"/>
    <property type="project" value="InterPro"/>
</dbReference>
<dbReference type="SUPFAM" id="SSF46689">
    <property type="entry name" value="Homeodomain-like"/>
    <property type="match status" value="2"/>
</dbReference>